<proteinExistence type="predicted"/>
<dbReference type="RefSeq" id="WP_212950849.1">
    <property type="nucleotide sequence ID" value="NZ_BORW01000017.1"/>
</dbReference>
<dbReference type="InterPro" id="IPR043519">
    <property type="entry name" value="NT_sf"/>
</dbReference>
<dbReference type="EMBL" id="BORW01000017">
    <property type="protein sequence ID" value="GIO68390.1"/>
    <property type="molecule type" value="Genomic_DNA"/>
</dbReference>
<evidence type="ECO:0000313" key="2">
    <source>
        <dbReference type="Proteomes" id="UP000680638"/>
    </source>
</evidence>
<dbReference type="InterPro" id="IPR039498">
    <property type="entry name" value="NTP_transf_5"/>
</dbReference>
<evidence type="ECO:0000313" key="1">
    <source>
        <dbReference type="EMBL" id="GIO68390.1"/>
    </source>
</evidence>
<dbReference type="Pfam" id="PF14907">
    <property type="entry name" value="NTP_transf_5"/>
    <property type="match status" value="1"/>
</dbReference>
<gene>
    <name evidence="1" type="ORF">J21TS3_32110</name>
</gene>
<organism evidence="1 2">
    <name type="scientific">Paenibacillus cookii</name>
    <dbReference type="NCBI Taxonomy" id="157839"/>
    <lineage>
        <taxon>Bacteria</taxon>
        <taxon>Bacillati</taxon>
        <taxon>Bacillota</taxon>
        <taxon>Bacilli</taxon>
        <taxon>Bacillales</taxon>
        <taxon>Paenibacillaceae</taxon>
        <taxon>Paenibacillus</taxon>
    </lineage>
</organism>
<keyword evidence="2" id="KW-1185">Reference proteome</keyword>
<sequence length="389" mass="45649">MRAEAMELDLSGLPEELIFLLSLLGRTSPDQHLIRELGAVLDWDRFMKLAMHHRVYPLAYIKLKEAYAASVPPGVMESLHRQYQSNTVKMLHLSREMSRVYERLDEAGVRTLLLKGPALAFQLYGDLAHRTSKDLDILVSPDEVERAEDVLLQLGYELMDYRALGNWKKKSHHLSYEHKEHRTQVEVHWRLNPHFSKSYSFEKLWERKRAVALANQTFHCLGNEDQLHYLTDHGARHGWFRLRWLMDIERLLPQISGTRLRDVLKQHGGKHHVGQALILSSQLLSAEIPGELEELARDAKARRLADQALFYVSRIVQLNPVPEKSVAWHYYRYLFSLMSTRQKIAYLLNKTLPSSRDALLLPLPKPLYFLYYPLRPLLWFWRRFRQQSA</sequence>
<accession>A0ABQ4LYM7</accession>
<protein>
    <recommendedName>
        <fullName evidence="3">Renal dipeptidase</fullName>
    </recommendedName>
</protein>
<dbReference type="Proteomes" id="UP000680638">
    <property type="component" value="Unassembled WGS sequence"/>
</dbReference>
<evidence type="ECO:0008006" key="3">
    <source>
        <dbReference type="Google" id="ProtNLM"/>
    </source>
</evidence>
<dbReference type="Gene3D" id="3.30.460.40">
    <property type="match status" value="1"/>
</dbReference>
<name>A0ABQ4LYM7_9BACL</name>
<reference evidence="1 2" key="1">
    <citation type="submission" date="2021-03" db="EMBL/GenBank/DDBJ databases">
        <title>Antimicrobial resistance genes in bacteria isolated from Japanese honey, and their potential for conferring macrolide and lincosamide resistance in the American foulbrood pathogen Paenibacillus larvae.</title>
        <authorList>
            <person name="Okamoto M."/>
            <person name="Kumagai M."/>
            <person name="Kanamori H."/>
            <person name="Takamatsu D."/>
        </authorList>
    </citation>
    <scope>NUCLEOTIDE SEQUENCE [LARGE SCALE GENOMIC DNA]</scope>
    <source>
        <strain evidence="1 2">J21TS3</strain>
    </source>
</reference>
<dbReference type="SUPFAM" id="SSF81301">
    <property type="entry name" value="Nucleotidyltransferase"/>
    <property type="match status" value="1"/>
</dbReference>
<comment type="caution">
    <text evidence="1">The sequence shown here is derived from an EMBL/GenBank/DDBJ whole genome shotgun (WGS) entry which is preliminary data.</text>
</comment>